<feature type="compositionally biased region" description="Low complexity" evidence="1">
    <location>
        <begin position="375"/>
        <end position="390"/>
    </location>
</feature>
<name>A0A914YC32_9BILA</name>
<proteinExistence type="predicted"/>
<accession>A0A914YC32</accession>
<keyword evidence="2" id="KW-1185">Reference proteome</keyword>
<feature type="compositionally biased region" description="Polar residues" evidence="1">
    <location>
        <begin position="237"/>
        <end position="257"/>
    </location>
</feature>
<evidence type="ECO:0000313" key="3">
    <source>
        <dbReference type="WBParaSite" id="PSU_v2.g16993.t1"/>
    </source>
</evidence>
<protein>
    <submittedName>
        <fullName evidence="3">Uncharacterized protein</fullName>
    </submittedName>
</protein>
<evidence type="ECO:0000313" key="2">
    <source>
        <dbReference type="Proteomes" id="UP000887577"/>
    </source>
</evidence>
<feature type="compositionally biased region" description="Polar residues" evidence="1">
    <location>
        <begin position="63"/>
        <end position="85"/>
    </location>
</feature>
<sequence>MSYNGPPPPYSEATAAVPKPNKGIIPGHIMQTPLGPIEPHVESMKPASGEFVNPYASPKQRPSVPTNASYSSDTKVPYSEASQLESGPYPQGTLRYSSNIGSGAIPDSYQGPPNSNIGNGAPPPRYQGMPSPRMPMPSYEPVGTGVTRGGIYPSVGYAQPQPPYPTDTFERGMNQPGSQMPRPNPSSYNRGSSPPLTGRIDQMSINGPPNNYPPGRRSYSPYSSNSGYPPNVGGGASYQSPPNSMAGNRAPYQNSPSPIIGGGVPHGYSSPPMGRGTSPGYSSPTIGGGTRRYSPPRGAGYSSSGPYPTPYNTPISSNFPPSGPLIGSAMIGGYGSGGGVGGYGSGSYTSIQSSHGGYCSQYPSSNYCHKKRKNSSSSSSSSSTDSSISAHHSHHHHHC</sequence>
<organism evidence="2 3">
    <name type="scientific">Panagrolaimus superbus</name>
    <dbReference type="NCBI Taxonomy" id="310955"/>
    <lineage>
        <taxon>Eukaryota</taxon>
        <taxon>Metazoa</taxon>
        <taxon>Ecdysozoa</taxon>
        <taxon>Nematoda</taxon>
        <taxon>Chromadorea</taxon>
        <taxon>Rhabditida</taxon>
        <taxon>Tylenchina</taxon>
        <taxon>Panagrolaimomorpha</taxon>
        <taxon>Panagrolaimoidea</taxon>
        <taxon>Panagrolaimidae</taxon>
        <taxon>Panagrolaimus</taxon>
    </lineage>
</organism>
<reference evidence="3" key="1">
    <citation type="submission" date="2022-11" db="UniProtKB">
        <authorList>
            <consortium name="WormBaseParasite"/>
        </authorList>
    </citation>
    <scope>IDENTIFICATION</scope>
</reference>
<dbReference type="Proteomes" id="UP000887577">
    <property type="component" value="Unplaced"/>
</dbReference>
<feature type="region of interest" description="Disordered" evidence="1">
    <location>
        <begin position="368"/>
        <end position="399"/>
    </location>
</feature>
<dbReference type="WBParaSite" id="PSU_v2.g16993.t1">
    <property type="protein sequence ID" value="PSU_v2.g16993.t1"/>
    <property type="gene ID" value="PSU_v2.g16993"/>
</dbReference>
<feature type="region of interest" description="Disordered" evidence="1">
    <location>
        <begin position="1"/>
        <end position="331"/>
    </location>
</feature>
<feature type="compositionally biased region" description="Low complexity" evidence="1">
    <location>
        <begin position="206"/>
        <end position="230"/>
    </location>
</feature>
<feature type="compositionally biased region" description="Polar residues" evidence="1">
    <location>
        <begin position="301"/>
        <end position="320"/>
    </location>
</feature>
<feature type="compositionally biased region" description="Polar residues" evidence="1">
    <location>
        <begin position="185"/>
        <end position="195"/>
    </location>
</feature>
<evidence type="ECO:0000256" key="1">
    <source>
        <dbReference type="SAM" id="MobiDB-lite"/>
    </source>
</evidence>
<dbReference type="AlphaFoldDB" id="A0A914YC32"/>
<feature type="compositionally biased region" description="Pro residues" evidence="1">
    <location>
        <begin position="1"/>
        <end position="10"/>
    </location>
</feature>